<keyword evidence="2" id="KW-1003">Cell membrane</keyword>
<name>A0AAX2J5U1_KINKI</name>
<organism evidence="7 8">
    <name type="scientific">Kingella kingae</name>
    <dbReference type="NCBI Taxonomy" id="504"/>
    <lineage>
        <taxon>Bacteria</taxon>
        <taxon>Pseudomonadati</taxon>
        <taxon>Pseudomonadota</taxon>
        <taxon>Betaproteobacteria</taxon>
        <taxon>Neisseriales</taxon>
        <taxon>Neisseriaceae</taxon>
        <taxon>Kingella</taxon>
    </lineage>
</organism>
<sequence length="122" mass="13445">MIRSLSIILGCLALGELIIYLTHIKLPSGIIGLLILFGLLQGKWVKPDWFKPITDFLMQNLMLILIAPCVALVQYLDLLSKDIGAIFVSAVGSSVLVLLATAKTYEWARKKFSQNNKKGKSA</sequence>
<keyword evidence="4 6" id="KW-1133">Transmembrane helix</keyword>
<dbReference type="RefSeq" id="WP_003787703.1">
    <property type="nucleotide sequence ID" value="NZ_CP050136.1"/>
</dbReference>
<protein>
    <submittedName>
        <fullName evidence="7">Effector of murein hydrolase LrgA</fullName>
    </submittedName>
</protein>
<evidence type="ECO:0000256" key="6">
    <source>
        <dbReference type="SAM" id="Phobius"/>
    </source>
</evidence>
<evidence type="ECO:0000313" key="8">
    <source>
        <dbReference type="Proteomes" id="UP000248598"/>
    </source>
</evidence>
<dbReference type="PANTHER" id="PTHR33931:SF5">
    <property type="entry name" value="UPF0299 MEMBRANE PROTEIN YOHJ"/>
    <property type="match status" value="1"/>
</dbReference>
<dbReference type="GO" id="GO:0016787">
    <property type="term" value="F:hydrolase activity"/>
    <property type="evidence" value="ECO:0007669"/>
    <property type="project" value="UniProtKB-KW"/>
</dbReference>
<evidence type="ECO:0000313" key="7">
    <source>
        <dbReference type="EMBL" id="SQH25761.1"/>
    </source>
</evidence>
<dbReference type="Proteomes" id="UP000248598">
    <property type="component" value="Chromosome 1"/>
</dbReference>
<dbReference type="AlphaFoldDB" id="A0AAX2J5U1"/>
<evidence type="ECO:0000256" key="1">
    <source>
        <dbReference type="ARBA" id="ARBA00004651"/>
    </source>
</evidence>
<comment type="subcellular location">
    <subcellularLocation>
        <location evidence="1">Cell membrane</location>
        <topology evidence="1">Multi-pass membrane protein</topology>
    </subcellularLocation>
</comment>
<feature type="transmembrane region" description="Helical" evidence="6">
    <location>
        <begin position="83"/>
        <end position="102"/>
    </location>
</feature>
<keyword evidence="7" id="KW-0378">Hydrolase</keyword>
<feature type="transmembrane region" description="Helical" evidence="6">
    <location>
        <begin position="57"/>
        <end position="77"/>
    </location>
</feature>
<evidence type="ECO:0000256" key="5">
    <source>
        <dbReference type="ARBA" id="ARBA00023136"/>
    </source>
</evidence>
<dbReference type="GO" id="GO:0005886">
    <property type="term" value="C:plasma membrane"/>
    <property type="evidence" value="ECO:0007669"/>
    <property type="project" value="UniProtKB-SubCell"/>
</dbReference>
<dbReference type="Pfam" id="PF03788">
    <property type="entry name" value="LrgA"/>
    <property type="match status" value="1"/>
</dbReference>
<evidence type="ECO:0000256" key="2">
    <source>
        <dbReference type="ARBA" id="ARBA00022475"/>
    </source>
</evidence>
<proteinExistence type="predicted"/>
<keyword evidence="3 6" id="KW-0812">Transmembrane</keyword>
<accession>A0AAX2J5U1</accession>
<dbReference type="GeneID" id="93263233"/>
<gene>
    <name evidence="7" type="primary">yohJ</name>
    <name evidence="7" type="ORF">NCTC10529_01974</name>
</gene>
<dbReference type="KEGG" id="kki:KKKWG1_1946"/>
<evidence type="ECO:0000256" key="3">
    <source>
        <dbReference type="ARBA" id="ARBA00022692"/>
    </source>
</evidence>
<reference evidence="7 8" key="1">
    <citation type="submission" date="2018-06" db="EMBL/GenBank/DDBJ databases">
        <authorList>
            <consortium name="Pathogen Informatics"/>
            <person name="Doyle S."/>
        </authorList>
    </citation>
    <scope>NUCLEOTIDE SEQUENCE [LARGE SCALE GENOMIC DNA]</scope>
    <source>
        <strain evidence="7 8">NCTC10529</strain>
    </source>
</reference>
<keyword evidence="5 6" id="KW-0472">Membrane</keyword>
<feature type="transmembrane region" description="Helical" evidence="6">
    <location>
        <begin position="25"/>
        <end position="45"/>
    </location>
</feature>
<evidence type="ECO:0000256" key="4">
    <source>
        <dbReference type="ARBA" id="ARBA00022989"/>
    </source>
</evidence>
<dbReference type="PANTHER" id="PTHR33931">
    <property type="entry name" value="HOLIN-LIKE PROTEIN CIDA-RELATED"/>
    <property type="match status" value="1"/>
</dbReference>
<dbReference type="InterPro" id="IPR005538">
    <property type="entry name" value="LrgA/CidA"/>
</dbReference>
<dbReference type="EMBL" id="LS483426">
    <property type="protein sequence ID" value="SQH25761.1"/>
    <property type="molecule type" value="Genomic_DNA"/>
</dbReference>